<keyword evidence="1" id="KW-0472">Membrane</keyword>
<feature type="transmembrane region" description="Helical" evidence="1">
    <location>
        <begin position="28"/>
        <end position="48"/>
    </location>
</feature>
<organism evidence="2">
    <name type="scientific">uncultured Caudovirales phage</name>
    <dbReference type="NCBI Taxonomy" id="2100421"/>
    <lineage>
        <taxon>Viruses</taxon>
        <taxon>Duplodnaviria</taxon>
        <taxon>Heunggongvirae</taxon>
        <taxon>Uroviricota</taxon>
        <taxon>Caudoviricetes</taxon>
        <taxon>Peduoviridae</taxon>
        <taxon>Maltschvirus</taxon>
        <taxon>Maltschvirus maltsch</taxon>
    </lineage>
</organism>
<gene>
    <name evidence="2" type="ORF">UFOVP631_24</name>
</gene>
<evidence type="ECO:0000313" key="2">
    <source>
        <dbReference type="EMBL" id="CAB4154259.1"/>
    </source>
</evidence>
<name>A0A6J5N5A9_9CAUD</name>
<reference evidence="2" key="1">
    <citation type="submission" date="2020-04" db="EMBL/GenBank/DDBJ databases">
        <authorList>
            <person name="Chiriac C."/>
            <person name="Salcher M."/>
            <person name="Ghai R."/>
            <person name="Kavagutti S V."/>
        </authorList>
    </citation>
    <scope>NUCLEOTIDE SEQUENCE</scope>
</reference>
<protein>
    <submittedName>
        <fullName evidence="2">Uncharacterized protein</fullName>
    </submittedName>
</protein>
<keyword evidence="1" id="KW-0812">Transmembrane</keyword>
<accession>A0A6J5N5A9</accession>
<proteinExistence type="predicted"/>
<evidence type="ECO:0000256" key="1">
    <source>
        <dbReference type="SAM" id="Phobius"/>
    </source>
</evidence>
<sequence length="54" mass="5976">MKTIILYLIALTVILITSWQIQEIHLGWGYTLGVAGLIVAFFVAVNSLTKGTRK</sequence>
<dbReference type="EMBL" id="LR796611">
    <property type="protein sequence ID" value="CAB4154259.1"/>
    <property type="molecule type" value="Genomic_DNA"/>
</dbReference>
<keyword evidence="1" id="KW-1133">Transmembrane helix</keyword>